<sequence length="22" mass="2614">MNHTNHTEGSSRQRNLEIFNPM</sequence>
<proteinExistence type="predicted"/>
<organism evidence="2">
    <name type="scientific">Rhizophora mucronata</name>
    <name type="common">Asiatic mangrove</name>
    <dbReference type="NCBI Taxonomy" id="61149"/>
    <lineage>
        <taxon>Eukaryota</taxon>
        <taxon>Viridiplantae</taxon>
        <taxon>Streptophyta</taxon>
        <taxon>Embryophyta</taxon>
        <taxon>Tracheophyta</taxon>
        <taxon>Spermatophyta</taxon>
        <taxon>Magnoliopsida</taxon>
        <taxon>eudicotyledons</taxon>
        <taxon>Gunneridae</taxon>
        <taxon>Pentapetalae</taxon>
        <taxon>rosids</taxon>
        <taxon>fabids</taxon>
        <taxon>Malpighiales</taxon>
        <taxon>Rhizophoraceae</taxon>
        <taxon>Rhizophora</taxon>
    </lineage>
</organism>
<evidence type="ECO:0000256" key="1">
    <source>
        <dbReference type="SAM" id="MobiDB-lite"/>
    </source>
</evidence>
<dbReference type="AlphaFoldDB" id="A0A2P2PT97"/>
<reference evidence="2" key="1">
    <citation type="submission" date="2018-02" db="EMBL/GenBank/DDBJ databases">
        <title>Rhizophora mucronata_Transcriptome.</title>
        <authorList>
            <person name="Meera S.P."/>
            <person name="Sreeshan A."/>
            <person name="Augustine A."/>
        </authorList>
    </citation>
    <scope>NUCLEOTIDE SEQUENCE</scope>
    <source>
        <tissue evidence="2">Leaf</tissue>
    </source>
</reference>
<name>A0A2P2PT97_RHIMU</name>
<protein>
    <submittedName>
        <fullName evidence="2">Uncharacterized protein</fullName>
    </submittedName>
</protein>
<feature type="region of interest" description="Disordered" evidence="1">
    <location>
        <begin position="1"/>
        <end position="22"/>
    </location>
</feature>
<dbReference type="EMBL" id="GGEC01077476">
    <property type="protein sequence ID" value="MBX57960.1"/>
    <property type="molecule type" value="Transcribed_RNA"/>
</dbReference>
<feature type="compositionally biased region" description="Basic and acidic residues" evidence="1">
    <location>
        <begin position="1"/>
        <end position="15"/>
    </location>
</feature>
<accession>A0A2P2PT97</accession>
<evidence type="ECO:0000313" key="2">
    <source>
        <dbReference type="EMBL" id="MBX57960.1"/>
    </source>
</evidence>